<gene>
    <name evidence="7" type="ORF">PCL_08397</name>
</gene>
<dbReference type="PROSITE" id="PS00518">
    <property type="entry name" value="ZF_RING_1"/>
    <property type="match status" value="1"/>
</dbReference>
<evidence type="ECO:0000256" key="3">
    <source>
        <dbReference type="ARBA" id="ARBA00022833"/>
    </source>
</evidence>
<comment type="caution">
    <text evidence="7">The sequence shown here is derived from an EMBL/GenBank/DDBJ whole genome shotgun (WGS) entry which is preliminary data.</text>
</comment>
<name>A0A2U3DRS0_PURLI</name>
<proteinExistence type="predicted"/>
<evidence type="ECO:0000256" key="4">
    <source>
        <dbReference type="PROSITE-ProRule" id="PRU00175"/>
    </source>
</evidence>
<evidence type="ECO:0000313" key="7">
    <source>
        <dbReference type="EMBL" id="PWI64946.1"/>
    </source>
</evidence>
<dbReference type="InterPro" id="IPR017907">
    <property type="entry name" value="Znf_RING_CS"/>
</dbReference>
<reference evidence="7 8" key="1">
    <citation type="journal article" date="2016" name="Front. Microbiol.">
        <title>Genome and transcriptome sequences reveal the specific parasitism of the nematophagous Purpureocillium lilacinum 36-1.</title>
        <authorList>
            <person name="Xie J."/>
            <person name="Li S."/>
            <person name="Mo C."/>
            <person name="Xiao X."/>
            <person name="Peng D."/>
            <person name="Wang G."/>
            <person name="Xiao Y."/>
        </authorList>
    </citation>
    <scope>NUCLEOTIDE SEQUENCE [LARGE SCALE GENOMIC DNA]</scope>
    <source>
        <strain evidence="7 8">36-1</strain>
    </source>
</reference>
<feature type="compositionally biased region" description="Basic and acidic residues" evidence="5">
    <location>
        <begin position="714"/>
        <end position="728"/>
    </location>
</feature>
<evidence type="ECO:0000259" key="6">
    <source>
        <dbReference type="PROSITE" id="PS50089"/>
    </source>
</evidence>
<dbReference type="AlphaFoldDB" id="A0A2U3DRS0"/>
<keyword evidence="3" id="KW-0862">Zinc</keyword>
<evidence type="ECO:0000313" key="8">
    <source>
        <dbReference type="Proteomes" id="UP000245956"/>
    </source>
</evidence>
<dbReference type="PROSITE" id="PS50089">
    <property type="entry name" value="ZF_RING_2"/>
    <property type="match status" value="1"/>
</dbReference>
<keyword evidence="1" id="KW-0479">Metal-binding</keyword>
<evidence type="ECO:0000256" key="1">
    <source>
        <dbReference type="ARBA" id="ARBA00022723"/>
    </source>
</evidence>
<organism evidence="7 8">
    <name type="scientific">Purpureocillium lilacinum</name>
    <name type="common">Paecilomyces lilacinus</name>
    <dbReference type="NCBI Taxonomy" id="33203"/>
    <lineage>
        <taxon>Eukaryota</taxon>
        <taxon>Fungi</taxon>
        <taxon>Dikarya</taxon>
        <taxon>Ascomycota</taxon>
        <taxon>Pezizomycotina</taxon>
        <taxon>Sordariomycetes</taxon>
        <taxon>Hypocreomycetidae</taxon>
        <taxon>Hypocreales</taxon>
        <taxon>Ophiocordycipitaceae</taxon>
        <taxon>Purpureocillium</taxon>
    </lineage>
</organism>
<feature type="region of interest" description="Disordered" evidence="5">
    <location>
        <begin position="714"/>
        <end position="748"/>
    </location>
</feature>
<accession>A0A2U3DRS0</accession>
<dbReference type="GO" id="GO:0008270">
    <property type="term" value="F:zinc ion binding"/>
    <property type="evidence" value="ECO:0007669"/>
    <property type="project" value="UniProtKB-KW"/>
</dbReference>
<feature type="domain" description="RING-type" evidence="6">
    <location>
        <begin position="353"/>
        <end position="391"/>
    </location>
</feature>
<dbReference type="Proteomes" id="UP000245956">
    <property type="component" value="Unassembled WGS sequence"/>
</dbReference>
<keyword evidence="2 4" id="KW-0863">Zinc-finger</keyword>
<dbReference type="InterPro" id="IPR001841">
    <property type="entry name" value="Znf_RING"/>
</dbReference>
<dbReference type="EMBL" id="LCWV01000041">
    <property type="protein sequence ID" value="PWI64946.1"/>
    <property type="molecule type" value="Genomic_DNA"/>
</dbReference>
<protein>
    <recommendedName>
        <fullName evidence="6">RING-type domain-containing protein</fullName>
    </recommendedName>
</protein>
<sequence>MDLASNHIEQIGFGRVRQLILNLGGATEHLAVDDLTECRWFSHGSLRLRKAGWSTLVADCADHACRRLQQIHWRPSREDQLYGRALFPLSAAVVVFADRLGGIKNAACVTAGMLRFSPLIDSIAPPSLLVLCRKETCSEDAFSQHLTIELLCALREAHPEEPRSVNEVRRMWSSRLRNVRIVTQPASQCWPEVIASADETSRARSNEGYGMADYHFRRLLRHTVDHFCHGIDAPFDILQALGVANPITDHAGVYFGALLQQRDGTQEEKLKVAAMCLAFNAYRGNAYVSHPGTVVQILAGRLLRTIVDNRNVIMATLRHYFVKAVQQHMARENTITEQHIALMRTLQDKVPGCSLCLLRTPVHLLTCGHELCDLCAEPHRDRRLERCQLCNVVNESNLPISSSTAGPRALVISGPAVSAVAFLSNLRKLLFGHLEDYFDLVASSGPADVLAEYFGRQKTIPECYELAKEVQKKSSWFRRRPNALSSSRARFMLLSGNRMHTNYGISNSCKGHHRQTLSRLRHPWGRDGETEAFTRWAAHSEVYAIWGRHDILTIEHHGGRAVHALRVARPFFTDDIKISAGKAFAALFFIRASTPRLIDKQQLPLGLELEVACRLPTGEHLHAIMHTLLDREVQLYWSLPSGVARIRMCDRQSWVKAAKLDKPLTWGLRIEAQSCNTQIQVHMDNIYAPEQTEEVGNSPRTLQDLIAETYDPYKDGDGVPRLEPHTPSEVEAVPASENVSSSPKRRTLDVKEVSRPFEHSPGEQLSAQEEQSVITEFELDTNIASSSACTQFTGIDSELEELGTELKGILNGWK</sequence>
<evidence type="ECO:0000256" key="5">
    <source>
        <dbReference type="SAM" id="MobiDB-lite"/>
    </source>
</evidence>
<evidence type="ECO:0000256" key="2">
    <source>
        <dbReference type="ARBA" id="ARBA00022771"/>
    </source>
</evidence>